<evidence type="ECO:0000313" key="1">
    <source>
        <dbReference type="EMBL" id="RAU84310.1"/>
    </source>
</evidence>
<dbReference type="EMBL" id="QMDV01000001">
    <property type="protein sequence ID" value="RAU84310.1"/>
    <property type="molecule type" value="Genomic_DNA"/>
</dbReference>
<dbReference type="RefSeq" id="WP_112304590.1">
    <property type="nucleotide sequence ID" value="NZ_QMDV01000001.1"/>
</dbReference>
<dbReference type="PROSITE" id="PS51257">
    <property type="entry name" value="PROKAR_LIPOPROTEIN"/>
    <property type="match status" value="1"/>
</dbReference>
<name>A0A364RJ06_9BACT</name>
<dbReference type="OrthoDB" id="794757at2"/>
<sequence>MKPASYLLSVLSVLLLTLTGCERPATPVATNGEAAYNLTAYLQEQQQMLQAQKPTVLKSVQTEDKPVETIETDSLDWVDELAIFEELDLNRPTLLEYYTLKETALDDGGTLLTYTRLPDAAALVHYMQLHLSEDRKLRKLEGVIQDKNILFYTSRNLKLEANPTTGNVESYEVDGVQKLFFGDSLHYRIVAHL</sequence>
<comment type="caution">
    <text evidence="1">The sequence shown here is derived from an EMBL/GenBank/DDBJ whole genome shotgun (WGS) entry which is preliminary data.</text>
</comment>
<organism evidence="1 2">
    <name type="scientific">Pontibacter arcticus</name>
    <dbReference type="NCBI Taxonomy" id="2080288"/>
    <lineage>
        <taxon>Bacteria</taxon>
        <taxon>Pseudomonadati</taxon>
        <taxon>Bacteroidota</taxon>
        <taxon>Cytophagia</taxon>
        <taxon>Cytophagales</taxon>
        <taxon>Hymenobacteraceae</taxon>
        <taxon>Pontibacter</taxon>
    </lineage>
</organism>
<keyword evidence="2" id="KW-1185">Reference proteome</keyword>
<protein>
    <submittedName>
        <fullName evidence="1">Uncharacterized protein</fullName>
    </submittedName>
</protein>
<reference evidence="1 2" key="2">
    <citation type="submission" date="2018-07" db="EMBL/GenBank/DDBJ databases">
        <title>Pontibacter sp. 2b14 genomic sequence and assembly.</title>
        <authorList>
            <person name="Du Z.-J."/>
        </authorList>
    </citation>
    <scope>NUCLEOTIDE SEQUENCE [LARGE SCALE GENOMIC DNA]</scope>
    <source>
        <strain evidence="1 2">2b14</strain>
    </source>
</reference>
<reference evidence="1 2" key="1">
    <citation type="submission" date="2018-06" db="EMBL/GenBank/DDBJ databases">
        <authorList>
            <person name="Liu Z.-W."/>
        </authorList>
    </citation>
    <scope>NUCLEOTIDE SEQUENCE [LARGE SCALE GENOMIC DNA]</scope>
    <source>
        <strain evidence="1 2">2b14</strain>
    </source>
</reference>
<accession>A0A364RJ06</accession>
<dbReference type="Proteomes" id="UP000251692">
    <property type="component" value="Unassembled WGS sequence"/>
</dbReference>
<proteinExistence type="predicted"/>
<evidence type="ECO:0000313" key="2">
    <source>
        <dbReference type="Proteomes" id="UP000251692"/>
    </source>
</evidence>
<dbReference type="AlphaFoldDB" id="A0A364RJ06"/>
<gene>
    <name evidence="1" type="ORF">DP923_04515</name>
</gene>